<evidence type="ECO:0000256" key="1">
    <source>
        <dbReference type="ARBA" id="ARBA00023015"/>
    </source>
</evidence>
<organism evidence="6 7">
    <name type="scientific">Methylobacterium frigidaeris</name>
    <dbReference type="NCBI Taxonomy" id="2038277"/>
    <lineage>
        <taxon>Bacteria</taxon>
        <taxon>Pseudomonadati</taxon>
        <taxon>Pseudomonadota</taxon>
        <taxon>Alphaproteobacteria</taxon>
        <taxon>Hyphomicrobiales</taxon>
        <taxon>Methylobacteriaceae</taxon>
        <taxon>Methylobacterium</taxon>
    </lineage>
</organism>
<dbReference type="PANTHER" id="PTHR24567">
    <property type="entry name" value="CRP FAMILY TRANSCRIPTIONAL REGULATORY PROTEIN"/>
    <property type="match status" value="1"/>
</dbReference>
<dbReference type="SMART" id="SM00100">
    <property type="entry name" value="cNMP"/>
    <property type="match status" value="1"/>
</dbReference>
<gene>
    <name evidence="6" type="ORF">MPEAHAMD_6056</name>
</gene>
<feature type="domain" description="HTH crp-type" evidence="5">
    <location>
        <begin position="143"/>
        <end position="209"/>
    </location>
</feature>
<dbReference type="InterPro" id="IPR036388">
    <property type="entry name" value="WH-like_DNA-bd_sf"/>
</dbReference>
<evidence type="ECO:0008006" key="8">
    <source>
        <dbReference type="Google" id="ProtNLM"/>
    </source>
</evidence>
<dbReference type="Pfam" id="PF13545">
    <property type="entry name" value="HTH_Crp_2"/>
    <property type="match status" value="1"/>
</dbReference>
<dbReference type="AlphaFoldDB" id="A0AA37M7F9"/>
<dbReference type="InterPro" id="IPR014710">
    <property type="entry name" value="RmlC-like_jellyroll"/>
</dbReference>
<dbReference type="CDD" id="cd00038">
    <property type="entry name" value="CAP_ED"/>
    <property type="match status" value="1"/>
</dbReference>
<dbReference type="SMART" id="SM00419">
    <property type="entry name" value="HTH_CRP"/>
    <property type="match status" value="1"/>
</dbReference>
<dbReference type="Gene3D" id="2.60.120.10">
    <property type="entry name" value="Jelly Rolls"/>
    <property type="match status" value="1"/>
</dbReference>
<evidence type="ECO:0000313" key="7">
    <source>
        <dbReference type="Proteomes" id="UP001055286"/>
    </source>
</evidence>
<dbReference type="GO" id="GO:0003677">
    <property type="term" value="F:DNA binding"/>
    <property type="evidence" value="ECO:0007669"/>
    <property type="project" value="UniProtKB-KW"/>
</dbReference>
<dbReference type="SUPFAM" id="SSF46785">
    <property type="entry name" value="Winged helix' DNA-binding domain"/>
    <property type="match status" value="1"/>
</dbReference>
<feature type="domain" description="Cyclic nucleotide-binding" evidence="4">
    <location>
        <begin position="9"/>
        <end position="94"/>
    </location>
</feature>
<reference evidence="6" key="2">
    <citation type="submission" date="2021-08" db="EMBL/GenBank/DDBJ databases">
        <authorList>
            <person name="Tani A."/>
            <person name="Ola A."/>
            <person name="Ogura Y."/>
            <person name="Katsura K."/>
            <person name="Hayashi T."/>
        </authorList>
    </citation>
    <scope>NUCLEOTIDE SEQUENCE</scope>
    <source>
        <strain evidence="6">JCM 32048</strain>
    </source>
</reference>
<comment type="caution">
    <text evidence="6">The sequence shown here is derived from an EMBL/GenBank/DDBJ whole genome shotgun (WGS) entry which is preliminary data.</text>
</comment>
<dbReference type="SUPFAM" id="SSF51206">
    <property type="entry name" value="cAMP-binding domain-like"/>
    <property type="match status" value="1"/>
</dbReference>
<dbReference type="Proteomes" id="UP001055286">
    <property type="component" value="Unassembled WGS sequence"/>
</dbReference>
<name>A0AA37M7F9_9HYPH</name>
<keyword evidence="3" id="KW-0804">Transcription</keyword>
<sequence>MTHRFQNRLLRTLPDADLALLTPHLVPVPLEIGAVVIGMNEPFTHAYFPESGLASVISRTHDQRNLEVGLFGRDGMVSTALVLGADRTPHETLVQVAGTWLRIEADRLREAMRQSPALTGVLMRYVQAFLLVLSQTALSNGSYTVEERLARWLLLAHDRLDGDELPLTHEFLSLMLGVQRATVTLATHMLEGKGMIRAKRARIIILDRAKLETAAGDTYGVAEREYERLIGPFRKIETKDNSQPSSEF</sequence>
<keyword evidence="1" id="KW-0805">Transcription regulation</keyword>
<dbReference type="InterPro" id="IPR050397">
    <property type="entry name" value="Env_Response_Regulators"/>
</dbReference>
<dbReference type="InterPro" id="IPR036390">
    <property type="entry name" value="WH_DNA-bd_sf"/>
</dbReference>
<dbReference type="GO" id="GO:0003700">
    <property type="term" value="F:DNA-binding transcription factor activity"/>
    <property type="evidence" value="ECO:0007669"/>
    <property type="project" value="TreeGrafter"/>
</dbReference>
<evidence type="ECO:0000313" key="6">
    <source>
        <dbReference type="EMBL" id="GJD65860.1"/>
    </source>
</evidence>
<protein>
    <recommendedName>
        <fullName evidence="8">CarD family transcriptional regulator</fullName>
    </recommendedName>
</protein>
<evidence type="ECO:0000259" key="5">
    <source>
        <dbReference type="PROSITE" id="PS51063"/>
    </source>
</evidence>
<dbReference type="InterPro" id="IPR012318">
    <property type="entry name" value="HTH_CRP"/>
</dbReference>
<dbReference type="PROSITE" id="PS51063">
    <property type="entry name" value="HTH_CRP_2"/>
    <property type="match status" value="1"/>
</dbReference>
<dbReference type="Gene3D" id="1.10.10.10">
    <property type="entry name" value="Winged helix-like DNA-binding domain superfamily/Winged helix DNA-binding domain"/>
    <property type="match status" value="1"/>
</dbReference>
<keyword evidence="7" id="KW-1185">Reference proteome</keyword>
<keyword evidence="2" id="KW-0238">DNA-binding</keyword>
<dbReference type="PANTHER" id="PTHR24567:SF74">
    <property type="entry name" value="HTH-TYPE TRANSCRIPTIONAL REGULATOR ARCR"/>
    <property type="match status" value="1"/>
</dbReference>
<dbReference type="GO" id="GO:0005829">
    <property type="term" value="C:cytosol"/>
    <property type="evidence" value="ECO:0007669"/>
    <property type="project" value="TreeGrafter"/>
</dbReference>
<evidence type="ECO:0000259" key="4">
    <source>
        <dbReference type="PROSITE" id="PS50042"/>
    </source>
</evidence>
<reference evidence="6" key="1">
    <citation type="journal article" date="2016" name="Front. Microbiol.">
        <title>Genome Sequence of the Piezophilic, Mesophilic Sulfate-Reducing Bacterium Desulfovibrio indicus J2T.</title>
        <authorList>
            <person name="Cao J."/>
            <person name="Maignien L."/>
            <person name="Shao Z."/>
            <person name="Alain K."/>
            <person name="Jebbar M."/>
        </authorList>
    </citation>
    <scope>NUCLEOTIDE SEQUENCE</scope>
    <source>
        <strain evidence="6">JCM 32048</strain>
    </source>
</reference>
<dbReference type="EMBL" id="BPQJ01000049">
    <property type="protein sequence ID" value="GJD65860.1"/>
    <property type="molecule type" value="Genomic_DNA"/>
</dbReference>
<dbReference type="RefSeq" id="WP_238193199.1">
    <property type="nucleotide sequence ID" value="NZ_BPQJ01000049.1"/>
</dbReference>
<evidence type="ECO:0000256" key="2">
    <source>
        <dbReference type="ARBA" id="ARBA00023125"/>
    </source>
</evidence>
<dbReference type="PROSITE" id="PS50042">
    <property type="entry name" value="CNMP_BINDING_3"/>
    <property type="match status" value="1"/>
</dbReference>
<accession>A0AA37M7F9</accession>
<dbReference type="InterPro" id="IPR018490">
    <property type="entry name" value="cNMP-bd_dom_sf"/>
</dbReference>
<evidence type="ECO:0000256" key="3">
    <source>
        <dbReference type="ARBA" id="ARBA00023163"/>
    </source>
</evidence>
<dbReference type="InterPro" id="IPR000595">
    <property type="entry name" value="cNMP-bd_dom"/>
</dbReference>
<proteinExistence type="predicted"/>